<dbReference type="RefSeq" id="XP_011367267.1">
    <property type="nucleotide sequence ID" value="XM_011368965.1"/>
</dbReference>
<protein>
    <submittedName>
        <fullName evidence="3">Actin-6-like</fullName>
    </submittedName>
</protein>
<accession>A0A6P3QW67</accession>
<organism evidence="2 3">
    <name type="scientific">Pteropus vampyrus</name>
    <name type="common">Large flying fox</name>
    <dbReference type="NCBI Taxonomy" id="132908"/>
    <lineage>
        <taxon>Eukaryota</taxon>
        <taxon>Metazoa</taxon>
        <taxon>Chordata</taxon>
        <taxon>Craniata</taxon>
        <taxon>Vertebrata</taxon>
        <taxon>Euteleostomi</taxon>
        <taxon>Mammalia</taxon>
        <taxon>Eutheria</taxon>
        <taxon>Laurasiatheria</taxon>
        <taxon>Chiroptera</taxon>
        <taxon>Yinpterochiroptera</taxon>
        <taxon>Pteropodoidea</taxon>
        <taxon>Pteropodidae</taxon>
        <taxon>Pteropodinae</taxon>
        <taxon>Pteropus</taxon>
    </lineage>
</organism>
<dbReference type="GeneID" id="105297987"/>
<evidence type="ECO:0000313" key="2">
    <source>
        <dbReference type="Proteomes" id="UP000515202"/>
    </source>
</evidence>
<dbReference type="KEGG" id="pvp:105297987"/>
<dbReference type="Proteomes" id="UP000515202">
    <property type="component" value="Unplaced"/>
</dbReference>
<gene>
    <name evidence="3" type="primary">LOC105297987</name>
</gene>
<sequence>MALDSECDMATAASSSSKEKSYELPHRQLVATSNACIPSQDPLPALLGGLDVDHCAGSRHHEDQGGENDTTMMERPLQGLSRVRIPLRLAHRSAECNCPARAQILRVARGSVPASLSAFQQMWSPRMWPQEHDEAAPPVSAGSASEP</sequence>
<feature type="region of interest" description="Disordered" evidence="1">
    <location>
        <begin position="127"/>
        <end position="147"/>
    </location>
</feature>
<reference evidence="3" key="1">
    <citation type="submission" date="2025-08" db="UniProtKB">
        <authorList>
            <consortium name="RefSeq"/>
        </authorList>
    </citation>
    <scope>IDENTIFICATION</scope>
    <source>
        <tissue evidence="3">Kidney</tissue>
    </source>
</reference>
<dbReference type="AlphaFoldDB" id="A0A6P3QW67"/>
<feature type="region of interest" description="Disordered" evidence="1">
    <location>
        <begin position="1"/>
        <end position="22"/>
    </location>
</feature>
<proteinExistence type="predicted"/>
<evidence type="ECO:0000256" key="1">
    <source>
        <dbReference type="SAM" id="MobiDB-lite"/>
    </source>
</evidence>
<evidence type="ECO:0000313" key="3">
    <source>
        <dbReference type="RefSeq" id="XP_011367267.1"/>
    </source>
</evidence>
<keyword evidence="2" id="KW-1185">Reference proteome</keyword>
<name>A0A6P3QW67_PTEVA</name>